<dbReference type="EMBL" id="VJSY01000067">
    <property type="protein sequence ID" value="MDR8757667.1"/>
    <property type="molecule type" value="Genomic_DNA"/>
</dbReference>
<keyword evidence="4" id="KW-1185">Reference proteome</keyword>
<evidence type="ECO:0000313" key="3">
    <source>
        <dbReference type="Proteomes" id="UP000494162"/>
    </source>
</evidence>
<dbReference type="Proteomes" id="UP001248067">
    <property type="component" value="Unassembled WGS sequence"/>
</dbReference>
<gene>
    <name evidence="2" type="ORF">BPS26883_05362</name>
    <name evidence="1" type="ORF">FEQ00_06123</name>
</gene>
<dbReference type="AlphaFoldDB" id="A0A6P2PMZ5"/>
<reference evidence="2 3" key="2">
    <citation type="submission" date="2019-09" db="EMBL/GenBank/DDBJ databases">
        <authorList>
            <person name="Depoorter E."/>
        </authorList>
    </citation>
    <scope>NUCLEOTIDE SEQUENCE [LARGE SCALE GENOMIC DNA]</scope>
    <source>
        <strain evidence="2">LMG 26883</strain>
    </source>
</reference>
<name>A0A6P2PMZ5_9BURK</name>
<protein>
    <submittedName>
        <fullName evidence="2">Uncharacterized protein</fullName>
    </submittedName>
</protein>
<accession>A0A6P2PMZ5</accession>
<dbReference type="EMBL" id="CABVPP010000055">
    <property type="protein sequence ID" value="VWC10843.1"/>
    <property type="molecule type" value="Genomic_DNA"/>
</dbReference>
<reference evidence="1 4" key="1">
    <citation type="submission" date="2019-06" db="EMBL/GenBank/DDBJ databases">
        <title>Evolution of Burkholderia multivorans in the lungs of Cystic Fibrosis patients.</title>
        <authorList>
            <person name="Moreira L.M."/>
        </authorList>
    </citation>
    <scope>NUCLEOTIDE SEQUENCE [LARGE SCALE GENOMIC DNA]</scope>
    <source>
        <strain evidence="1 4">VC13239</strain>
    </source>
</reference>
<sequence length="36" mass="3817">MDIPYLKSYRIGGACVASAVAHPVRALHGGRAPERP</sequence>
<proteinExistence type="predicted"/>
<dbReference type="Proteomes" id="UP000494162">
    <property type="component" value="Unassembled WGS sequence"/>
</dbReference>
<evidence type="ECO:0000313" key="4">
    <source>
        <dbReference type="Proteomes" id="UP001248067"/>
    </source>
</evidence>
<organism evidence="2 3">
    <name type="scientific">Burkholderia pseudomultivorans</name>
    <dbReference type="NCBI Taxonomy" id="1207504"/>
    <lineage>
        <taxon>Bacteria</taxon>
        <taxon>Pseudomonadati</taxon>
        <taxon>Pseudomonadota</taxon>
        <taxon>Betaproteobacteria</taxon>
        <taxon>Burkholderiales</taxon>
        <taxon>Burkholderiaceae</taxon>
        <taxon>Burkholderia</taxon>
        <taxon>Burkholderia cepacia complex</taxon>
    </lineage>
</organism>
<evidence type="ECO:0000313" key="2">
    <source>
        <dbReference type="EMBL" id="VWC10843.1"/>
    </source>
</evidence>
<evidence type="ECO:0000313" key="1">
    <source>
        <dbReference type="EMBL" id="MDR8757667.1"/>
    </source>
</evidence>